<feature type="transmembrane region" description="Helical" evidence="3">
    <location>
        <begin position="349"/>
        <end position="368"/>
    </location>
</feature>
<feature type="transmembrane region" description="Helical" evidence="3">
    <location>
        <begin position="217"/>
        <end position="238"/>
    </location>
</feature>
<dbReference type="GeneID" id="43599993"/>
<dbReference type="PANTHER" id="PTHR11360">
    <property type="entry name" value="MONOCARBOXYLATE TRANSPORTER"/>
    <property type="match status" value="1"/>
</dbReference>
<evidence type="ECO:0000256" key="3">
    <source>
        <dbReference type="SAM" id="Phobius"/>
    </source>
</evidence>
<sequence>MASHTTADQLCTPAVAFCSGELPTEGSAVMCSMTVEDSETDHTTNAFEAYPEGGWKAYSVLFGAWCALLPPSGLLNSIGSLQAYLLSNQLKEYTESEIGWIFSVFAFLFFFGGLQAGPIFDSYGLKVLIIPGSIGFLASLIVLASCEEYYQFMLGFSVLGGLSASLIWTSTIATIGHWFSARRGLATGLATTVGGIGGIIFPILIQTLIPRVGYSWTIRIIAFICVGFSAVAVALMSTRLPSNTAKKTGFDFQGFTDKRFTLTIAAIFVIDLAVLVPPSFITTYALAHGVDPAFSYQLLAILNAASVIGRGLPGIIADRWGRFNVMILSSLGCTLLILALWMFAGDSVVAITMFSILFGVFSGTAYSLTPVCVSQLCRTEDYGTRYGTAYGLVSFATLAGIPVSGMILGGHGGGNYKGLIWFCGVLYAVATGLFTLARAFGSGWKLLKIY</sequence>
<feature type="transmembrane region" description="Helical" evidence="3">
    <location>
        <begin position="98"/>
        <end position="116"/>
    </location>
</feature>
<feature type="transmembrane region" description="Helical" evidence="3">
    <location>
        <begin position="57"/>
        <end position="78"/>
    </location>
</feature>
<dbReference type="InterPro" id="IPR011701">
    <property type="entry name" value="MFS"/>
</dbReference>
<evidence type="ECO:0000313" key="6">
    <source>
        <dbReference type="Proteomes" id="UP000254866"/>
    </source>
</evidence>
<feature type="domain" description="Major facilitator superfamily (MFS) profile" evidence="4">
    <location>
        <begin position="60"/>
        <end position="450"/>
    </location>
</feature>
<feature type="transmembrane region" description="Helical" evidence="3">
    <location>
        <begin position="149"/>
        <end position="173"/>
    </location>
</feature>
<dbReference type="PROSITE" id="PS50850">
    <property type="entry name" value="MFS"/>
    <property type="match status" value="1"/>
</dbReference>
<accession>A0A370TIN7</accession>
<dbReference type="InterPro" id="IPR050327">
    <property type="entry name" value="Proton-linked_MCT"/>
</dbReference>
<feature type="transmembrane region" description="Helical" evidence="3">
    <location>
        <begin position="389"/>
        <end position="407"/>
    </location>
</feature>
<dbReference type="InterPro" id="IPR036259">
    <property type="entry name" value="MFS_trans_sf"/>
</dbReference>
<feature type="transmembrane region" description="Helical" evidence="3">
    <location>
        <begin position="325"/>
        <end position="343"/>
    </location>
</feature>
<keyword evidence="6" id="KW-1185">Reference proteome</keyword>
<proteinExistence type="inferred from homology"/>
<dbReference type="GO" id="GO:0016020">
    <property type="term" value="C:membrane"/>
    <property type="evidence" value="ECO:0007669"/>
    <property type="project" value="UniProtKB-SubCell"/>
</dbReference>
<dbReference type="InterPro" id="IPR020846">
    <property type="entry name" value="MFS_dom"/>
</dbReference>
<feature type="transmembrane region" description="Helical" evidence="3">
    <location>
        <begin position="259"/>
        <end position="281"/>
    </location>
</feature>
<name>A0A370TIN7_9HELO</name>
<evidence type="ECO:0000259" key="4">
    <source>
        <dbReference type="PROSITE" id="PS50850"/>
    </source>
</evidence>
<organism evidence="5 6">
    <name type="scientific">Venustampulla echinocandica</name>
    <dbReference type="NCBI Taxonomy" id="2656787"/>
    <lineage>
        <taxon>Eukaryota</taxon>
        <taxon>Fungi</taxon>
        <taxon>Dikarya</taxon>
        <taxon>Ascomycota</taxon>
        <taxon>Pezizomycotina</taxon>
        <taxon>Leotiomycetes</taxon>
        <taxon>Helotiales</taxon>
        <taxon>Pleuroascaceae</taxon>
        <taxon>Venustampulla</taxon>
    </lineage>
</organism>
<dbReference type="Proteomes" id="UP000254866">
    <property type="component" value="Unassembled WGS sequence"/>
</dbReference>
<feature type="transmembrane region" description="Helical" evidence="3">
    <location>
        <begin position="419"/>
        <end position="440"/>
    </location>
</feature>
<dbReference type="RefSeq" id="XP_031868036.1">
    <property type="nucleotide sequence ID" value="XM_032015767.1"/>
</dbReference>
<comment type="subcellular location">
    <subcellularLocation>
        <location evidence="1">Membrane</location>
        <topology evidence="1">Multi-pass membrane protein</topology>
    </subcellularLocation>
</comment>
<keyword evidence="3" id="KW-0812">Transmembrane</keyword>
<evidence type="ECO:0000313" key="5">
    <source>
        <dbReference type="EMBL" id="RDL35213.1"/>
    </source>
</evidence>
<dbReference type="Gene3D" id="1.20.1250.20">
    <property type="entry name" value="MFS general substrate transporter like domains"/>
    <property type="match status" value="2"/>
</dbReference>
<feature type="transmembrane region" description="Helical" evidence="3">
    <location>
        <begin position="293"/>
        <end position="313"/>
    </location>
</feature>
<dbReference type="GO" id="GO:0022857">
    <property type="term" value="F:transmembrane transporter activity"/>
    <property type="evidence" value="ECO:0007669"/>
    <property type="project" value="InterPro"/>
</dbReference>
<gene>
    <name evidence="5" type="ORF">BP5553_07144</name>
</gene>
<dbReference type="Pfam" id="PF07690">
    <property type="entry name" value="MFS_1"/>
    <property type="match status" value="1"/>
</dbReference>
<dbReference type="AlphaFoldDB" id="A0A370TIN7"/>
<dbReference type="PANTHER" id="PTHR11360:SF240">
    <property type="entry name" value="MONOCARBOXYLATE TRANSPORTER (EUROFUNG)-RELATED"/>
    <property type="match status" value="1"/>
</dbReference>
<keyword evidence="3" id="KW-0472">Membrane</keyword>
<dbReference type="EMBL" id="NPIC01000006">
    <property type="protein sequence ID" value="RDL35213.1"/>
    <property type="molecule type" value="Genomic_DNA"/>
</dbReference>
<dbReference type="OrthoDB" id="410267at2759"/>
<feature type="transmembrane region" description="Helical" evidence="3">
    <location>
        <begin position="185"/>
        <end position="205"/>
    </location>
</feature>
<protein>
    <recommendedName>
        <fullName evidence="4">Major facilitator superfamily (MFS) profile domain-containing protein</fullName>
    </recommendedName>
</protein>
<keyword evidence="3" id="KW-1133">Transmembrane helix</keyword>
<evidence type="ECO:0000256" key="1">
    <source>
        <dbReference type="ARBA" id="ARBA00004141"/>
    </source>
</evidence>
<feature type="transmembrane region" description="Helical" evidence="3">
    <location>
        <begin position="123"/>
        <end position="143"/>
    </location>
</feature>
<reference evidence="5 6" key="1">
    <citation type="journal article" date="2018" name="IMA Fungus">
        <title>IMA Genome-F 9: Draft genome sequence of Annulohypoxylon stygium, Aspergillus mulundensis, Berkeleyomyces basicola (syn. Thielaviopsis basicola), Ceratocystis smalleyi, two Cercospora beticola strains, Coleophoma cylindrospora, Fusarium fracticaudum, Phialophora cf. hyalina, and Morchella septimelata.</title>
        <authorList>
            <person name="Wingfield B.D."/>
            <person name="Bills G.F."/>
            <person name="Dong Y."/>
            <person name="Huang W."/>
            <person name="Nel W.J."/>
            <person name="Swalarsk-Parry B.S."/>
            <person name="Vaghefi N."/>
            <person name="Wilken P.M."/>
            <person name="An Z."/>
            <person name="de Beer Z.W."/>
            <person name="De Vos L."/>
            <person name="Chen L."/>
            <person name="Duong T.A."/>
            <person name="Gao Y."/>
            <person name="Hammerbacher A."/>
            <person name="Kikkert J.R."/>
            <person name="Li Y."/>
            <person name="Li H."/>
            <person name="Li K."/>
            <person name="Li Q."/>
            <person name="Liu X."/>
            <person name="Ma X."/>
            <person name="Naidoo K."/>
            <person name="Pethybridge S.J."/>
            <person name="Sun J."/>
            <person name="Steenkamp E.T."/>
            <person name="van der Nest M.A."/>
            <person name="van Wyk S."/>
            <person name="Wingfield M.J."/>
            <person name="Xiong C."/>
            <person name="Yue Q."/>
            <person name="Zhang X."/>
        </authorList>
    </citation>
    <scope>NUCLEOTIDE SEQUENCE [LARGE SCALE GENOMIC DNA]</scope>
    <source>
        <strain evidence="5 6">BP 5553</strain>
    </source>
</reference>
<comment type="caution">
    <text evidence="5">The sequence shown here is derived from an EMBL/GenBank/DDBJ whole genome shotgun (WGS) entry which is preliminary data.</text>
</comment>
<comment type="similarity">
    <text evidence="2">Belongs to the major facilitator superfamily. Monocarboxylate porter (TC 2.A.1.13) family.</text>
</comment>
<dbReference type="SUPFAM" id="SSF103473">
    <property type="entry name" value="MFS general substrate transporter"/>
    <property type="match status" value="1"/>
</dbReference>
<evidence type="ECO:0000256" key="2">
    <source>
        <dbReference type="ARBA" id="ARBA00006727"/>
    </source>
</evidence>